<dbReference type="PANTHER" id="PTHR12570">
    <property type="match status" value="1"/>
</dbReference>
<organism evidence="7 8">
    <name type="scientific">Parambassis ranga</name>
    <name type="common">Indian glassy fish</name>
    <dbReference type="NCBI Taxonomy" id="210632"/>
    <lineage>
        <taxon>Eukaryota</taxon>
        <taxon>Metazoa</taxon>
        <taxon>Chordata</taxon>
        <taxon>Craniata</taxon>
        <taxon>Vertebrata</taxon>
        <taxon>Euteleostomi</taxon>
        <taxon>Actinopterygii</taxon>
        <taxon>Neopterygii</taxon>
        <taxon>Teleostei</taxon>
        <taxon>Neoteleostei</taxon>
        <taxon>Acanthomorphata</taxon>
        <taxon>Ovalentaria</taxon>
        <taxon>Ambassidae</taxon>
        <taxon>Parambassis</taxon>
    </lineage>
</organism>
<sequence length="381" mass="41872">MHHIRAEGESYTDNLIGTLLALFGNVLVSISLSIQKYSHVTLAGTKDTRTFYSTKTWWCGFVLTCLGEGANFVSYAFAPLAIVAPLNAVSVLTSSILGFIFLREKSKPKDVAKHYVLTILGYIFTIGGTYLFVAFGPNSHEKLQAQNIVKHIVGWPVLLYLLLEIIMFCLLLYFYKQHSANYLVIILLLVALLGSVTVIAVKAVSGMLILTIEGTMQLNYPIFSVMFVCMVASVVFQARFLSQACTLHDSCLVAGVNYILSTFFAVIAGAVFYLEFNNEDVLHICLFVLGSAFAFLGVFLITKTRRRTKTFEPYVTMDMANGVPTIHDKGLPVQPDFNGSFSYGALVNNDGVAPASLPVNNEQRAVVSESTEAPHANIKKD</sequence>
<dbReference type="RefSeq" id="XP_028251146.1">
    <property type="nucleotide sequence ID" value="XM_028395345.1"/>
</dbReference>
<keyword evidence="7" id="KW-1185">Reference proteome</keyword>
<accession>A0A6P7HH25</accession>
<evidence type="ECO:0000256" key="6">
    <source>
        <dbReference type="SAM" id="Phobius"/>
    </source>
</evidence>
<feature type="transmembrane region" description="Helical" evidence="6">
    <location>
        <begin position="182"/>
        <end position="212"/>
    </location>
</feature>
<dbReference type="SUPFAM" id="SSF103481">
    <property type="entry name" value="Multidrug resistance efflux transporter EmrE"/>
    <property type="match status" value="1"/>
</dbReference>
<evidence type="ECO:0000256" key="3">
    <source>
        <dbReference type="ARBA" id="ARBA00022692"/>
    </source>
</evidence>
<evidence type="ECO:0000256" key="2">
    <source>
        <dbReference type="ARBA" id="ARBA00007230"/>
    </source>
</evidence>
<dbReference type="GO" id="GO:0016020">
    <property type="term" value="C:membrane"/>
    <property type="evidence" value="ECO:0007669"/>
    <property type="project" value="UniProtKB-SubCell"/>
</dbReference>
<protein>
    <submittedName>
        <fullName evidence="8">NIPA-like protein 3</fullName>
    </submittedName>
</protein>
<evidence type="ECO:0000256" key="5">
    <source>
        <dbReference type="ARBA" id="ARBA00023136"/>
    </source>
</evidence>
<name>A0A6P7HH25_9TELE</name>
<dbReference type="OrthoDB" id="165382at2759"/>
<feature type="transmembrane region" description="Helical" evidence="6">
    <location>
        <begin position="252"/>
        <end position="275"/>
    </location>
</feature>
<dbReference type="Pfam" id="PF05653">
    <property type="entry name" value="Mg_trans_NIPA"/>
    <property type="match status" value="1"/>
</dbReference>
<comment type="similarity">
    <text evidence="2">Belongs to the NIPA family.</text>
</comment>
<keyword evidence="5 6" id="KW-0472">Membrane</keyword>
<dbReference type="InParanoid" id="A0A6P7HH25"/>
<comment type="subcellular location">
    <subcellularLocation>
        <location evidence="1">Membrane</location>
        <topology evidence="1">Multi-pass membrane protein</topology>
    </subcellularLocation>
</comment>
<dbReference type="GO" id="GO:0015095">
    <property type="term" value="F:magnesium ion transmembrane transporter activity"/>
    <property type="evidence" value="ECO:0007669"/>
    <property type="project" value="InterPro"/>
</dbReference>
<feature type="transmembrane region" description="Helical" evidence="6">
    <location>
        <begin position="82"/>
        <end position="102"/>
    </location>
</feature>
<feature type="transmembrane region" description="Helical" evidence="6">
    <location>
        <begin position="153"/>
        <end position="175"/>
    </location>
</feature>
<feature type="transmembrane region" description="Helical" evidence="6">
    <location>
        <begin position="114"/>
        <end position="133"/>
    </location>
</feature>
<dbReference type="PANTHER" id="PTHR12570:SF14">
    <property type="entry name" value="NIPA-LIKE PROTEIN 3"/>
    <property type="match status" value="1"/>
</dbReference>
<feature type="transmembrane region" description="Helical" evidence="6">
    <location>
        <begin position="218"/>
        <end position="240"/>
    </location>
</feature>
<evidence type="ECO:0000313" key="8">
    <source>
        <dbReference type="RefSeq" id="XP_028251146.1"/>
    </source>
</evidence>
<feature type="transmembrane region" description="Helical" evidence="6">
    <location>
        <begin position="56"/>
        <end position="76"/>
    </location>
</feature>
<dbReference type="GeneID" id="114427333"/>
<dbReference type="InterPro" id="IPR008521">
    <property type="entry name" value="Mg_trans_NIPA"/>
</dbReference>
<evidence type="ECO:0000313" key="7">
    <source>
        <dbReference type="Proteomes" id="UP000515145"/>
    </source>
</evidence>
<evidence type="ECO:0000256" key="1">
    <source>
        <dbReference type="ARBA" id="ARBA00004141"/>
    </source>
</evidence>
<evidence type="ECO:0000256" key="4">
    <source>
        <dbReference type="ARBA" id="ARBA00022989"/>
    </source>
</evidence>
<dbReference type="CTD" id="57185"/>
<feature type="transmembrane region" description="Helical" evidence="6">
    <location>
        <begin position="281"/>
        <end position="301"/>
    </location>
</feature>
<proteinExistence type="inferred from homology"/>
<gene>
    <name evidence="8" type="primary">nipal3</name>
</gene>
<feature type="transmembrane region" description="Helical" evidence="6">
    <location>
        <begin position="15"/>
        <end position="35"/>
    </location>
</feature>
<dbReference type="InterPro" id="IPR037185">
    <property type="entry name" value="EmrE-like"/>
</dbReference>
<keyword evidence="4 6" id="KW-1133">Transmembrane helix</keyword>
<dbReference type="Proteomes" id="UP000515145">
    <property type="component" value="Chromosome 22"/>
</dbReference>
<keyword evidence="3 6" id="KW-0812">Transmembrane</keyword>
<dbReference type="AlphaFoldDB" id="A0A6P7HH25"/>
<reference evidence="7" key="1">
    <citation type="submission" date="2024-06" db="UniProtKB">
        <authorList>
            <consortium name="RefSeq"/>
        </authorList>
    </citation>
    <scope>NUCLEOTIDE SEQUENCE [LARGE SCALE GENOMIC DNA]</scope>
</reference>
<reference evidence="8" key="2">
    <citation type="submission" date="2025-08" db="UniProtKB">
        <authorList>
            <consortium name="RefSeq"/>
        </authorList>
    </citation>
    <scope>IDENTIFICATION</scope>
</reference>